<keyword evidence="3" id="KW-1185">Reference proteome</keyword>
<dbReference type="Proteomes" id="UP000092884">
    <property type="component" value="Chromosome"/>
</dbReference>
<organism evidence="1 3">
    <name type="scientific">Helicobacter enhydrae</name>
    <dbReference type="NCBI Taxonomy" id="222136"/>
    <lineage>
        <taxon>Bacteria</taxon>
        <taxon>Pseudomonadati</taxon>
        <taxon>Campylobacterota</taxon>
        <taxon>Epsilonproteobacteria</taxon>
        <taxon>Campylobacterales</taxon>
        <taxon>Helicobacteraceae</taxon>
        <taxon>Helicobacter</taxon>
    </lineage>
</organism>
<reference evidence="3" key="2">
    <citation type="submission" date="2016-07" db="EMBL/GenBank/DDBJ databases">
        <authorList>
            <person name="Florea S."/>
            <person name="Webb J.S."/>
            <person name="Jaromczyk J."/>
            <person name="Schardl C.L."/>
        </authorList>
    </citation>
    <scope>NUCLEOTIDE SEQUENCE [LARGE SCALE GENOMIC DNA]</scope>
    <source>
        <strain evidence="3">MIT 01-6242</strain>
    </source>
</reference>
<evidence type="ECO:0000313" key="1">
    <source>
        <dbReference type="EMBL" id="ANV97748.1"/>
    </source>
</evidence>
<dbReference type="KEGG" id="het:BBW65_02525"/>
<proteinExistence type="predicted"/>
<protein>
    <submittedName>
        <fullName evidence="1">Uncharacterized protein</fullName>
    </submittedName>
</protein>
<evidence type="ECO:0000313" key="3">
    <source>
        <dbReference type="Proteomes" id="UP000092884"/>
    </source>
</evidence>
<dbReference type="EMBL" id="CP016503">
    <property type="protein sequence ID" value="ANV97748.1"/>
    <property type="molecule type" value="Genomic_DNA"/>
</dbReference>
<reference evidence="1" key="1">
    <citation type="submission" date="2016-07" db="EMBL/GenBank/DDBJ databases">
        <authorList>
            <person name="Mannion A."/>
            <person name="Shen Z."/>
            <person name="Fox J.G."/>
        </authorList>
    </citation>
    <scope>NUCLEOTIDE SEQUENCE</scope>
    <source>
        <strain evidence="1">MIT 01-6242</strain>
    </source>
</reference>
<dbReference type="EMBL" id="CP016503">
    <property type="protein sequence ID" value="ANV98235.1"/>
    <property type="molecule type" value="Genomic_DNA"/>
</dbReference>
<dbReference type="KEGG" id="het:BBW65_05240"/>
<accession>A0A1B1U4S1</accession>
<dbReference type="AlphaFoldDB" id="A0A1B1U4S1"/>
<evidence type="ECO:0000313" key="2">
    <source>
        <dbReference type="EMBL" id="ANV98235.1"/>
    </source>
</evidence>
<gene>
    <name evidence="1" type="ORF">BBW65_02525</name>
    <name evidence="2" type="ORF">BBW65_05240</name>
</gene>
<sequence length="117" mass="13497">MIFQTWFVLSFEVGLDKRVILCVSKISQFLFFGITLAKTTLLGFLCLTKTPKSVLHSNQDSTTKESPQEYRASQANFKRKPLEILESPKEYSLLPFNFSNHLEPKVFKPLSHNKTQK</sequence>
<name>A0A1B1U4S1_9HELI</name>